<evidence type="ECO:0000256" key="6">
    <source>
        <dbReference type="ARBA" id="ARBA00023186"/>
    </source>
</evidence>
<dbReference type="EC" id="5.2.1.8" evidence="9"/>
<dbReference type="Gene3D" id="3.10.50.40">
    <property type="match status" value="1"/>
</dbReference>
<comment type="subcellular location">
    <subcellularLocation>
        <location evidence="2">Cytoplasm</location>
    </subcellularLocation>
</comment>
<evidence type="ECO:0000256" key="5">
    <source>
        <dbReference type="ARBA" id="ARBA00023110"/>
    </source>
</evidence>
<dbReference type="Proteomes" id="UP000605144">
    <property type="component" value="Unassembled WGS sequence"/>
</dbReference>
<dbReference type="Pfam" id="PF00254">
    <property type="entry name" value="FKBP_C"/>
    <property type="match status" value="1"/>
</dbReference>
<dbReference type="InterPro" id="IPR001179">
    <property type="entry name" value="PPIase_FKBP_dom"/>
</dbReference>
<organism evidence="11 12">
    <name type="scientific">Methanothermococcus okinawensis</name>
    <dbReference type="NCBI Taxonomy" id="155863"/>
    <lineage>
        <taxon>Archaea</taxon>
        <taxon>Methanobacteriati</taxon>
        <taxon>Methanobacteriota</taxon>
        <taxon>Methanomada group</taxon>
        <taxon>Methanococci</taxon>
        <taxon>Methanococcales</taxon>
        <taxon>Methanococcaceae</taxon>
        <taxon>Methanothermococcus</taxon>
    </lineage>
</organism>
<evidence type="ECO:0000256" key="4">
    <source>
        <dbReference type="ARBA" id="ARBA00022490"/>
    </source>
</evidence>
<name>A0A832YMY4_9EURY</name>
<comment type="caution">
    <text evidence="11">The sequence shown here is derived from an EMBL/GenBank/DDBJ whole genome shotgun (WGS) entry which is preliminary data.</text>
</comment>
<dbReference type="GO" id="GO:0005737">
    <property type="term" value="C:cytoplasm"/>
    <property type="evidence" value="ECO:0007669"/>
    <property type="project" value="UniProtKB-SubCell"/>
</dbReference>
<reference evidence="11" key="1">
    <citation type="journal article" date="2020" name="ISME J.">
        <title>Gammaproteobacteria mediating utilization of methyl-, sulfur- and petroleum organic compounds in deep ocean hydrothermal plumes.</title>
        <authorList>
            <person name="Zhou Z."/>
            <person name="Liu Y."/>
            <person name="Pan J."/>
            <person name="Cron B.R."/>
            <person name="Toner B.M."/>
            <person name="Anantharaman K."/>
            <person name="Breier J.A."/>
            <person name="Dick G.J."/>
            <person name="Li M."/>
        </authorList>
    </citation>
    <scope>NUCLEOTIDE SEQUENCE</scope>
    <source>
        <strain evidence="11">SZUA-1385</strain>
    </source>
</reference>
<comment type="similarity">
    <text evidence="3 9">Belongs to the FKBP-type PPIase family.</text>
</comment>
<evidence type="ECO:0000256" key="8">
    <source>
        <dbReference type="PROSITE-ProRule" id="PRU00277"/>
    </source>
</evidence>
<gene>
    <name evidence="11" type="ORF">EYG76_01040</name>
</gene>
<dbReference type="PANTHER" id="PTHR47861:SF3">
    <property type="entry name" value="FKBP-TYPE PEPTIDYL-PROLYL CIS-TRANS ISOMERASE SLYD"/>
    <property type="match status" value="1"/>
</dbReference>
<keyword evidence="6" id="KW-0143">Chaperone</keyword>
<evidence type="ECO:0000256" key="2">
    <source>
        <dbReference type="ARBA" id="ARBA00004496"/>
    </source>
</evidence>
<dbReference type="PANTHER" id="PTHR47861">
    <property type="entry name" value="FKBP-TYPE PEPTIDYL-PROLYL CIS-TRANS ISOMERASE SLYD"/>
    <property type="match status" value="1"/>
</dbReference>
<evidence type="ECO:0000313" key="12">
    <source>
        <dbReference type="Proteomes" id="UP000605144"/>
    </source>
</evidence>
<evidence type="ECO:0000256" key="9">
    <source>
        <dbReference type="RuleBase" id="RU003915"/>
    </source>
</evidence>
<keyword evidence="7 8" id="KW-0413">Isomerase</keyword>
<dbReference type="GO" id="GO:0042026">
    <property type="term" value="P:protein refolding"/>
    <property type="evidence" value="ECO:0007669"/>
    <property type="project" value="UniProtKB-ARBA"/>
</dbReference>
<keyword evidence="4" id="KW-0963">Cytoplasm</keyword>
<evidence type="ECO:0000256" key="3">
    <source>
        <dbReference type="ARBA" id="ARBA00006577"/>
    </source>
</evidence>
<evidence type="ECO:0000259" key="10">
    <source>
        <dbReference type="PROSITE" id="PS50059"/>
    </source>
</evidence>
<comment type="catalytic activity">
    <reaction evidence="1 8 9">
        <text>[protein]-peptidylproline (omega=180) = [protein]-peptidylproline (omega=0)</text>
        <dbReference type="Rhea" id="RHEA:16237"/>
        <dbReference type="Rhea" id="RHEA-COMP:10747"/>
        <dbReference type="Rhea" id="RHEA-COMP:10748"/>
        <dbReference type="ChEBI" id="CHEBI:83833"/>
        <dbReference type="ChEBI" id="CHEBI:83834"/>
        <dbReference type="EC" id="5.2.1.8"/>
    </reaction>
</comment>
<dbReference type="GO" id="GO:0003755">
    <property type="term" value="F:peptidyl-prolyl cis-trans isomerase activity"/>
    <property type="evidence" value="ECO:0007669"/>
    <property type="project" value="UniProtKB-UniRule"/>
</dbReference>
<dbReference type="PROSITE" id="PS50059">
    <property type="entry name" value="FKBP_PPIASE"/>
    <property type="match status" value="1"/>
</dbReference>
<dbReference type="InterPro" id="IPR046357">
    <property type="entry name" value="PPIase_dom_sf"/>
</dbReference>
<accession>A0A832YMY4</accession>
<dbReference type="EMBL" id="DQSV01000017">
    <property type="protein sequence ID" value="HIP16877.1"/>
    <property type="molecule type" value="Genomic_DNA"/>
</dbReference>
<evidence type="ECO:0000256" key="7">
    <source>
        <dbReference type="ARBA" id="ARBA00023235"/>
    </source>
</evidence>
<dbReference type="AlphaFoldDB" id="A0A832YMY4"/>
<feature type="domain" description="PPIase FKBP-type" evidence="10">
    <location>
        <begin position="5"/>
        <end position="96"/>
    </location>
</feature>
<evidence type="ECO:0000313" key="11">
    <source>
        <dbReference type="EMBL" id="HIP16877.1"/>
    </source>
</evidence>
<keyword evidence="5 8" id="KW-0697">Rotamase</keyword>
<sequence length="153" mass="17065">MIKKGDKVTVDYIGKLKDGEVFDTSMENIAKEENIYTPERSYEPLKFTVGERQLIEGFEEAVIGKEVGDEITVEIPAEKAYGQRDDKLIQSVPKGAFEGADFEPEEGMIILAGGVPATIIEVNEKEVILDFNHQLAGEDLVFTIKILDVEKEE</sequence>
<evidence type="ECO:0000256" key="1">
    <source>
        <dbReference type="ARBA" id="ARBA00000971"/>
    </source>
</evidence>
<proteinExistence type="inferred from homology"/>
<protein>
    <recommendedName>
        <fullName evidence="9">Peptidyl-prolyl cis-trans isomerase</fullName>
        <ecNumber evidence="9">5.2.1.8</ecNumber>
    </recommendedName>
</protein>
<dbReference type="SUPFAM" id="SSF54534">
    <property type="entry name" value="FKBP-like"/>
    <property type="match status" value="1"/>
</dbReference>